<accession>A0A1R1XJZ1</accession>
<gene>
    <name evidence="1" type="ORF">AYI70_g7575</name>
</gene>
<sequence length="130" mass="14569">MLNIQMTKTTQFTRIKSLTNYQYSPHTLLHYLHLHLPYPTPIPISPILPSDPTSPSVPITISIPETSIAQTLPLFQRSHYPIISHSASFPSEPFFPSVLVSTTISAISVLPYAFHTLQSSSPHRQLCFLT</sequence>
<dbReference type="EMBL" id="LSSN01002833">
    <property type="protein sequence ID" value="OMJ14962.1"/>
    <property type="molecule type" value="Genomic_DNA"/>
</dbReference>
<dbReference type="AlphaFoldDB" id="A0A1R1XJZ1"/>
<proteinExistence type="predicted"/>
<reference evidence="1 2" key="1">
    <citation type="submission" date="2017-01" db="EMBL/GenBank/DDBJ databases">
        <authorList>
            <person name="Mah S.A."/>
            <person name="Swanson W.J."/>
            <person name="Moy G.W."/>
            <person name="Vacquier V.D."/>
        </authorList>
    </citation>
    <scope>NUCLEOTIDE SEQUENCE [LARGE SCALE GENOMIC DNA]</scope>
    <source>
        <strain evidence="1 2">GSMNP</strain>
    </source>
</reference>
<evidence type="ECO:0000313" key="1">
    <source>
        <dbReference type="EMBL" id="OMJ14962.1"/>
    </source>
</evidence>
<comment type="caution">
    <text evidence="1">The sequence shown here is derived from an EMBL/GenBank/DDBJ whole genome shotgun (WGS) entry which is preliminary data.</text>
</comment>
<keyword evidence="2" id="KW-1185">Reference proteome</keyword>
<evidence type="ECO:0000313" key="2">
    <source>
        <dbReference type="Proteomes" id="UP000187283"/>
    </source>
</evidence>
<organism evidence="1 2">
    <name type="scientific">Smittium culicis</name>
    <dbReference type="NCBI Taxonomy" id="133412"/>
    <lineage>
        <taxon>Eukaryota</taxon>
        <taxon>Fungi</taxon>
        <taxon>Fungi incertae sedis</taxon>
        <taxon>Zoopagomycota</taxon>
        <taxon>Kickxellomycotina</taxon>
        <taxon>Harpellomycetes</taxon>
        <taxon>Harpellales</taxon>
        <taxon>Legeriomycetaceae</taxon>
        <taxon>Smittium</taxon>
    </lineage>
</organism>
<protein>
    <submittedName>
        <fullName evidence="1">Uncharacterized protein</fullName>
    </submittedName>
</protein>
<name>A0A1R1XJZ1_9FUNG</name>
<dbReference type="Proteomes" id="UP000187283">
    <property type="component" value="Unassembled WGS sequence"/>
</dbReference>